<dbReference type="Proteomes" id="UP000245698">
    <property type="component" value="Unassembled WGS sequence"/>
</dbReference>
<sequence length="74" mass="8208">MIATRPARRQTQRATSLPLGQAASNMSWSASGHHHPPKVLMQLKNQQNYMLRATRVLHTGVTHGPSYEPSCQTS</sequence>
<gene>
    <name evidence="2" type="ORF">BQ8482_220168</name>
</gene>
<evidence type="ECO:0000313" key="2">
    <source>
        <dbReference type="EMBL" id="SJM31997.1"/>
    </source>
</evidence>
<dbReference type="AlphaFoldDB" id="A0A2P9ALI1"/>
<keyword evidence="3" id="KW-1185">Reference proteome</keyword>
<organism evidence="2 3">
    <name type="scientific">Mesorhizobium delmotii</name>
    <dbReference type="NCBI Taxonomy" id="1631247"/>
    <lineage>
        <taxon>Bacteria</taxon>
        <taxon>Pseudomonadati</taxon>
        <taxon>Pseudomonadota</taxon>
        <taxon>Alphaproteobacteria</taxon>
        <taxon>Hyphomicrobiales</taxon>
        <taxon>Phyllobacteriaceae</taxon>
        <taxon>Mesorhizobium</taxon>
    </lineage>
</organism>
<feature type="compositionally biased region" description="Basic residues" evidence="1">
    <location>
        <begin position="1"/>
        <end position="11"/>
    </location>
</feature>
<evidence type="ECO:0000313" key="3">
    <source>
        <dbReference type="Proteomes" id="UP000245698"/>
    </source>
</evidence>
<accession>A0A2P9ALI1</accession>
<evidence type="ECO:0000256" key="1">
    <source>
        <dbReference type="SAM" id="MobiDB-lite"/>
    </source>
</evidence>
<dbReference type="EMBL" id="FUIG01000029">
    <property type="protein sequence ID" value="SJM31997.1"/>
    <property type="molecule type" value="Genomic_DNA"/>
</dbReference>
<proteinExistence type="predicted"/>
<reference evidence="3" key="1">
    <citation type="submission" date="2016-12" db="EMBL/GenBank/DDBJ databases">
        <authorList>
            <person name="Brunel B."/>
        </authorList>
    </citation>
    <scope>NUCLEOTIDE SEQUENCE [LARGE SCALE GENOMIC DNA]</scope>
</reference>
<name>A0A2P9ALI1_9HYPH</name>
<feature type="region of interest" description="Disordered" evidence="1">
    <location>
        <begin position="1"/>
        <end position="39"/>
    </location>
</feature>
<protein>
    <submittedName>
        <fullName evidence="2">Uncharacterized protein</fullName>
    </submittedName>
</protein>